<proteinExistence type="predicted"/>
<evidence type="ECO:0000313" key="1">
    <source>
        <dbReference type="EMBL" id="CAD6553494.1"/>
    </source>
</evidence>
<reference evidence="1 2" key="1">
    <citation type="submission" date="2020-10" db="EMBL/GenBank/DDBJ databases">
        <authorList>
            <person name="Peeters C."/>
        </authorList>
    </citation>
    <scope>NUCLEOTIDE SEQUENCE [LARGE SCALE GENOMIC DNA]</scope>
    <source>
        <strain evidence="1 2">LMG 28140</strain>
    </source>
</reference>
<protein>
    <submittedName>
        <fullName evidence="1">Uncharacterized protein</fullName>
    </submittedName>
</protein>
<comment type="caution">
    <text evidence="1">The sequence shown here is derived from an EMBL/GenBank/DDBJ whole genome shotgun (WGS) entry which is preliminary data.</text>
</comment>
<evidence type="ECO:0000313" key="2">
    <source>
        <dbReference type="Proteomes" id="UP000598032"/>
    </source>
</evidence>
<dbReference type="RefSeq" id="WP_201645218.1">
    <property type="nucleotide sequence ID" value="NZ_CAJHCP010000013.1"/>
</dbReference>
<dbReference type="Proteomes" id="UP000598032">
    <property type="component" value="Unassembled WGS sequence"/>
</dbReference>
<organism evidence="1 2">
    <name type="scientific">Paraburkholderia metrosideri</name>
    <dbReference type="NCBI Taxonomy" id="580937"/>
    <lineage>
        <taxon>Bacteria</taxon>
        <taxon>Pseudomonadati</taxon>
        <taxon>Pseudomonadota</taxon>
        <taxon>Betaproteobacteria</taxon>
        <taxon>Burkholderiales</taxon>
        <taxon>Burkholderiaceae</taxon>
        <taxon>Paraburkholderia</taxon>
    </lineage>
</organism>
<keyword evidence="2" id="KW-1185">Reference proteome</keyword>
<dbReference type="EMBL" id="CAJHCP010000013">
    <property type="protein sequence ID" value="CAD6553494.1"/>
    <property type="molecule type" value="Genomic_DNA"/>
</dbReference>
<name>A0ABM8P1N6_9BURK</name>
<sequence>MSTNDEKSHLYRPDARDYREIIAAGMSDESRAAYAEQVAGSGADDVELPSVFDPQGPHYQRELAWSELTAADIPGLIDAFDHDDDDSFLIQHIAFLALAPALRQGLSFSDAALAFTIASEERKMLHVLPASTAD</sequence>
<accession>A0ABM8P1N6</accession>
<gene>
    <name evidence="1" type="ORF">LMG28140_05305</name>
</gene>